<dbReference type="InterPro" id="IPR021729">
    <property type="entry name" value="DUF3298"/>
</dbReference>
<feature type="domain" description="Copper amine oxidase-like N-terminal" evidence="2">
    <location>
        <begin position="40"/>
        <end position="162"/>
    </location>
</feature>
<dbReference type="Gene3D" id="3.30.565.40">
    <property type="entry name" value="Fervidobacterium nodosum Rt17-B1 like"/>
    <property type="match status" value="1"/>
</dbReference>
<proteinExistence type="predicted"/>
<dbReference type="SUPFAM" id="SSF55383">
    <property type="entry name" value="Copper amine oxidase, domain N"/>
    <property type="match status" value="2"/>
</dbReference>
<dbReference type="Pfam" id="PF07833">
    <property type="entry name" value="Cu_amine_oxidN1"/>
    <property type="match status" value="1"/>
</dbReference>
<feature type="signal peptide" evidence="1">
    <location>
        <begin position="1"/>
        <end position="23"/>
    </location>
</feature>
<dbReference type="OrthoDB" id="9816096at2"/>
<comment type="caution">
    <text evidence="5">The sequence shown here is derived from an EMBL/GenBank/DDBJ whole genome shotgun (WGS) entry which is preliminary data.</text>
</comment>
<evidence type="ECO:0000259" key="3">
    <source>
        <dbReference type="Pfam" id="PF11738"/>
    </source>
</evidence>
<dbReference type="InterPro" id="IPR025303">
    <property type="entry name" value="PdaC"/>
</dbReference>
<dbReference type="InterPro" id="IPR036582">
    <property type="entry name" value="Mao_N_sf"/>
</dbReference>
<feature type="chain" id="PRO_5038735473" evidence="1">
    <location>
        <begin position="24"/>
        <end position="391"/>
    </location>
</feature>
<name>A0A9D2WQZ1_9FIRM</name>
<dbReference type="InterPro" id="IPR012854">
    <property type="entry name" value="Cu_amine_oxidase-like_N"/>
</dbReference>
<evidence type="ECO:0000313" key="6">
    <source>
        <dbReference type="Proteomes" id="UP000798488"/>
    </source>
</evidence>
<evidence type="ECO:0000313" key="5">
    <source>
        <dbReference type="EMBL" id="KAF1085505.1"/>
    </source>
</evidence>
<dbReference type="RefSeq" id="WP_161821957.1">
    <property type="nucleotide sequence ID" value="NZ_LSRS01000003.1"/>
</dbReference>
<accession>A0A9D2WQZ1</accession>
<dbReference type="AlphaFoldDB" id="A0A9D2WQZ1"/>
<gene>
    <name evidence="5" type="primary">rsiV_2</name>
    <name evidence="5" type="ORF">SPSYN_01647</name>
</gene>
<dbReference type="Pfam" id="PF13739">
    <property type="entry name" value="PdaC"/>
    <property type="match status" value="1"/>
</dbReference>
<dbReference type="InterPro" id="IPR037126">
    <property type="entry name" value="PdaC/RsiV-like_sf"/>
</dbReference>
<dbReference type="EMBL" id="LSRS01000003">
    <property type="protein sequence ID" value="KAF1085505.1"/>
    <property type="molecule type" value="Genomic_DNA"/>
</dbReference>
<evidence type="ECO:0000259" key="4">
    <source>
        <dbReference type="Pfam" id="PF13739"/>
    </source>
</evidence>
<keyword evidence="6" id="KW-1185">Reference proteome</keyword>
<feature type="domain" description="DUF3298" evidence="3">
    <location>
        <begin position="298"/>
        <end position="375"/>
    </location>
</feature>
<dbReference type="Pfam" id="PF11738">
    <property type="entry name" value="DUF3298"/>
    <property type="match status" value="1"/>
</dbReference>
<dbReference type="Gene3D" id="3.90.640.20">
    <property type="entry name" value="Heat-shock cognate protein, ATPase"/>
    <property type="match status" value="1"/>
</dbReference>
<evidence type="ECO:0000259" key="2">
    <source>
        <dbReference type="Pfam" id="PF07833"/>
    </source>
</evidence>
<organism evidence="5 6">
    <name type="scientific">Sporotomaculum syntrophicum</name>
    <dbReference type="NCBI Taxonomy" id="182264"/>
    <lineage>
        <taxon>Bacteria</taxon>
        <taxon>Bacillati</taxon>
        <taxon>Bacillota</taxon>
        <taxon>Clostridia</taxon>
        <taxon>Eubacteriales</taxon>
        <taxon>Desulfallaceae</taxon>
        <taxon>Sporotomaculum</taxon>
    </lineage>
</organism>
<sequence>MKKLMMLAGILLLTLILPGSALAAPAEKVVFHTGNNKYLVNSTELTMDAAPFIADGRTYVPVRFLAGALGAEDEFIKWDQSTGTVSLIFQGDNNIGIGLETGSRQLVINYLDAEAVEVLESKKVLMDVTPVLRDGRIYLPARWVAEACGYKVEWDSNTQSVLVYAPAAINTPTGGVSVDTQETKSSTDRLELNLQLPVISGMANQSLQEKINREVLDKAMQTKSELEAGYDEYAASAKEYDFTAHPFHLSVAYQAHTTGSILSLVVETYQYSGGAHGNGWKDFYNLDTQNGRQLALQDLFKDNADYIALINKEINKQIADQINSGQDMYFEGDMGFQSISENHPFYIKDNHIVLCFGQYEIAPYAAGMPEFQLPIDLLYQQLNEDFLQLLN</sequence>
<reference evidence="5" key="1">
    <citation type="submission" date="2016-02" db="EMBL/GenBank/DDBJ databases">
        <title>Draft Genome Sequence of Sporotomaculum syntrophicum Strain FB, a Syntrophic Benzoate Degrader.</title>
        <authorList>
            <person name="Nobu M.K."/>
            <person name="Narihiro T."/>
            <person name="Qiu Y.-L."/>
            <person name="Ohashi A."/>
            <person name="Liu W.-T."/>
            <person name="Yuji S."/>
        </authorList>
    </citation>
    <scope>NUCLEOTIDE SEQUENCE</scope>
    <source>
        <strain evidence="5">FB</strain>
    </source>
</reference>
<feature type="domain" description="Deacetylase PdaC" evidence="4">
    <location>
        <begin position="184"/>
        <end position="278"/>
    </location>
</feature>
<protein>
    <submittedName>
        <fullName evidence="5">Anti-sigma-V factor RsiV</fullName>
    </submittedName>
</protein>
<keyword evidence="1" id="KW-0732">Signal</keyword>
<evidence type="ECO:0000256" key="1">
    <source>
        <dbReference type="SAM" id="SignalP"/>
    </source>
</evidence>
<dbReference type="Gene3D" id="3.30.457.10">
    <property type="entry name" value="Copper amine oxidase-like, N-terminal domain"/>
    <property type="match status" value="2"/>
</dbReference>
<dbReference type="Proteomes" id="UP000798488">
    <property type="component" value="Unassembled WGS sequence"/>
</dbReference>